<dbReference type="AlphaFoldDB" id="A0A0R1LXQ3"/>
<dbReference type="InterPro" id="IPR036259">
    <property type="entry name" value="MFS_trans_sf"/>
</dbReference>
<dbReference type="RefSeq" id="WP_420806525.1">
    <property type="nucleotide sequence ID" value="NZ_AZEE01000030.1"/>
</dbReference>
<feature type="transmembrane region" description="Helical" evidence="7">
    <location>
        <begin position="42"/>
        <end position="63"/>
    </location>
</feature>
<keyword evidence="4 7" id="KW-0812">Transmembrane</keyword>
<evidence type="ECO:0000313" key="8">
    <source>
        <dbReference type="EMBL" id="KRK97074.1"/>
    </source>
</evidence>
<protein>
    <submittedName>
        <fullName evidence="8">Major facilitator superfamily permease</fullName>
    </submittedName>
</protein>
<proteinExistence type="predicted"/>
<feature type="transmembrane region" description="Helical" evidence="7">
    <location>
        <begin position="256"/>
        <end position="277"/>
    </location>
</feature>
<dbReference type="PANTHER" id="PTHR23513:SF11">
    <property type="entry name" value="STAPHYLOFERRIN A TRANSPORTER"/>
    <property type="match status" value="1"/>
</dbReference>
<evidence type="ECO:0000256" key="6">
    <source>
        <dbReference type="ARBA" id="ARBA00023136"/>
    </source>
</evidence>
<feature type="transmembrane region" description="Helical" evidence="7">
    <location>
        <begin position="224"/>
        <end position="244"/>
    </location>
</feature>
<dbReference type="GO" id="GO:0005886">
    <property type="term" value="C:plasma membrane"/>
    <property type="evidence" value="ECO:0007669"/>
    <property type="project" value="UniProtKB-SubCell"/>
</dbReference>
<evidence type="ECO:0000256" key="2">
    <source>
        <dbReference type="ARBA" id="ARBA00022448"/>
    </source>
</evidence>
<accession>A0A0R1LXQ3</accession>
<evidence type="ECO:0000313" key="9">
    <source>
        <dbReference type="Proteomes" id="UP000051160"/>
    </source>
</evidence>
<keyword evidence="9" id="KW-1185">Reference proteome</keyword>
<dbReference type="PATRIC" id="fig|1423776.4.peg.1960"/>
<comment type="caution">
    <text evidence="8">The sequence shown here is derived from an EMBL/GenBank/DDBJ whole genome shotgun (WGS) entry which is preliminary data.</text>
</comment>
<dbReference type="InterPro" id="IPR010290">
    <property type="entry name" value="TM_effector"/>
</dbReference>
<evidence type="ECO:0000256" key="5">
    <source>
        <dbReference type="ARBA" id="ARBA00022989"/>
    </source>
</evidence>
<dbReference type="PANTHER" id="PTHR23513">
    <property type="entry name" value="INTEGRAL MEMBRANE EFFLUX PROTEIN-RELATED"/>
    <property type="match status" value="1"/>
</dbReference>
<feature type="transmembrane region" description="Helical" evidence="7">
    <location>
        <begin position="100"/>
        <end position="126"/>
    </location>
</feature>
<dbReference type="Proteomes" id="UP000051160">
    <property type="component" value="Unassembled WGS sequence"/>
</dbReference>
<feature type="transmembrane region" description="Helical" evidence="7">
    <location>
        <begin position="75"/>
        <end position="94"/>
    </location>
</feature>
<keyword evidence="2" id="KW-0813">Transport</keyword>
<sequence>MSRLPKKQFNWPLFLSPFISRVGDSLYLFGLNWFVVKATNSTALLGIVQAVGGLTLLCGDLFCGVLIDNYNRKQILLASELVSLLACFGFAMIINPVSPAGWQLIALTCMLDVGLAFSFPAAKAIVPEILAPQSLQRFNAFSNTALNLADVVTPLLGGVLLTLKWIDFRSFLLINGSSFTLSFILIASLRYQPVITQQAKLTFWASLKSGFSYVRANPTLIENVILSGLANVLFAAVRLVLPFVVDHYYQGNAQRYSYLLTGLAIGGILGGLRLTLAKRSANRADNYRDLILAAIAMLIAGSFQQYGILLVATLVYGFAMASFNIRAFTLTQDLTANEYLGRIFGIWFIALDGVQPFGSFVFGFLTDYTKNATLAIIGITLIVAIGTVGHHFKHVDRV</sequence>
<name>A0A0R1LXQ3_9LACO</name>
<keyword evidence="3" id="KW-1003">Cell membrane</keyword>
<feature type="transmembrane region" description="Helical" evidence="7">
    <location>
        <begin position="289"/>
        <end position="319"/>
    </location>
</feature>
<feature type="transmembrane region" description="Helical" evidence="7">
    <location>
        <begin position="339"/>
        <end position="365"/>
    </location>
</feature>
<evidence type="ECO:0000256" key="1">
    <source>
        <dbReference type="ARBA" id="ARBA00004651"/>
    </source>
</evidence>
<dbReference type="SUPFAM" id="SSF103473">
    <property type="entry name" value="MFS general substrate transporter"/>
    <property type="match status" value="1"/>
</dbReference>
<dbReference type="CDD" id="cd06173">
    <property type="entry name" value="MFS_MefA_like"/>
    <property type="match status" value="1"/>
</dbReference>
<dbReference type="Gene3D" id="1.20.1250.20">
    <property type="entry name" value="MFS general substrate transporter like domains"/>
    <property type="match status" value="1"/>
</dbReference>
<feature type="transmembrane region" description="Helical" evidence="7">
    <location>
        <begin position="172"/>
        <end position="191"/>
    </location>
</feature>
<dbReference type="EMBL" id="AZEE01000030">
    <property type="protein sequence ID" value="KRK97074.1"/>
    <property type="molecule type" value="Genomic_DNA"/>
</dbReference>
<dbReference type="Pfam" id="PF05977">
    <property type="entry name" value="MFS_3"/>
    <property type="match status" value="1"/>
</dbReference>
<feature type="transmembrane region" description="Helical" evidence="7">
    <location>
        <begin position="372"/>
        <end position="392"/>
    </location>
</feature>
<keyword evidence="6 7" id="KW-0472">Membrane</keyword>
<evidence type="ECO:0000256" key="4">
    <source>
        <dbReference type="ARBA" id="ARBA00022692"/>
    </source>
</evidence>
<evidence type="ECO:0000256" key="7">
    <source>
        <dbReference type="SAM" id="Phobius"/>
    </source>
</evidence>
<feature type="transmembrane region" description="Helical" evidence="7">
    <location>
        <begin position="12"/>
        <end position="36"/>
    </location>
</feature>
<reference evidence="8 9" key="1">
    <citation type="journal article" date="2015" name="Genome Announc.">
        <title>Expanding the biotechnology potential of lactobacilli through comparative genomics of 213 strains and associated genera.</title>
        <authorList>
            <person name="Sun Z."/>
            <person name="Harris H.M."/>
            <person name="McCann A."/>
            <person name="Guo C."/>
            <person name="Argimon S."/>
            <person name="Zhang W."/>
            <person name="Yang X."/>
            <person name="Jeffery I.B."/>
            <person name="Cooney J.C."/>
            <person name="Kagawa T.F."/>
            <person name="Liu W."/>
            <person name="Song Y."/>
            <person name="Salvetti E."/>
            <person name="Wrobel A."/>
            <person name="Rasinkangas P."/>
            <person name="Parkhill J."/>
            <person name="Rea M.C."/>
            <person name="O'Sullivan O."/>
            <person name="Ritari J."/>
            <person name="Douillard F.P."/>
            <person name="Paul Ross R."/>
            <person name="Yang R."/>
            <person name="Briner A.E."/>
            <person name="Felis G.E."/>
            <person name="de Vos W.M."/>
            <person name="Barrangou R."/>
            <person name="Klaenhammer T.R."/>
            <person name="Caufield P.W."/>
            <person name="Cui Y."/>
            <person name="Zhang H."/>
            <person name="O'Toole P.W."/>
        </authorList>
    </citation>
    <scope>NUCLEOTIDE SEQUENCE [LARGE SCALE GENOMIC DNA]</scope>
    <source>
        <strain evidence="8 9">DSM 19909</strain>
    </source>
</reference>
<keyword evidence="5 7" id="KW-1133">Transmembrane helix</keyword>
<dbReference type="STRING" id="1423776.FD04_GL001934"/>
<feature type="transmembrane region" description="Helical" evidence="7">
    <location>
        <begin position="146"/>
        <end position="166"/>
    </location>
</feature>
<evidence type="ECO:0000256" key="3">
    <source>
        <dbReference type="ARBA" id="ARBA00022475"/>
    </source>
</evidence>
<organism evidence="8 9">
    <name type="scientific">Secundilactobacillus odoratitofui DSM 19909 = JCM 15043</name>
    <dbReference type="NCBI Taxonomy" id="1423776"/>
    <lineage>
        <taxon>Bacteria</taxon>
        <taxon>Bacillati</taxon>
        <taxon>Bacillota</taxon>
        <taxon>Bacilli</taxon>
        <taxon>Lactobacillales</taxon>
        <taxon>Lactobacillaceae</taxon>
        <taxon>Secundilactobacillus</taxon>
    </lineage>
</organism>
<comment type="subcellular location">
    <subcellularLocation>
        <location evidence="1">Cell membrane</location>
        <topology evidence="1">Multi-pass membrane protein</topology>
    </subcellularLocation>
</comment>
<gene>
    <name evidence="8" type="ORF">FD04_GL001934</name>
</gene>